<dbReference type="AlphaFoldDB" id="A0A2L2TX48"/>
<evidence type="ECO:0000313" key="1">
    <source>
        <dbReference type="EMBL" id="CEI65225.1"/>
    </source>
</evidence>
<proteinExistence type="predicted"/>
<protein>
    <submittedName>
        <fullName evidence="1">Uncharacterized protein</fullName>
    </submittedName>
</protein>
<accession>A0A2L2TX48</accession>
<name>A0A2L2TX48_9HYPO</name>
<reference evidence="2" key="1">
    <citation type="submission" date="2014-10" db="EMBL/GenBank/DDBJ databases">
        <authorList>
            <person name="King R."/>
        </authorList>
    </citation>
    <scope>NUCLEOTIDE SEQUENCE [LARGE SCALE GENOMIC DNA]</scope>
    <source>
        <strain evidence="2">A3/5</strain>
    </source>
</reference>
<sequence>MATSHWSASAFIGAVASPLFRSIPTGPLTTEDGGSLCASRRTRPVSSCRIESNSTQSPFTVDAKLFYCTAISLTLLDIPVRRSRSPEPSKLGSHSLVDSMH</sequence>
<organism evidence="1 2">
    <name type="scientific">Fusarium venenatum</name>
    <dbReference type="NCBI Taxonomy" id="56646"/>
    <lineage>
        <taxon>Eukaryota</taxon>
        <taxon>Fungi</taxon>
        <taxon>Dikarya</taxon>
        <taxon>Ascomycota</taxon>
        <taxon>Pezizomycotina</taxon>
        <taxon>Sordariomycetes</taxon>
        <taxon>Hypocreomycetidae</taxon>
        <taxon>Hypocreales</taxon>
        <taxon>Nectriaceae</taxon>
        <taxon>Fusarium</taxon>
    </lineage>
</organism>
<keyword evidence="2" id="KW-1185">Reference proteome</keyword>
<dbReference type="Proteomes" id="UP000245910">
    <property type="component" value="Chromosome I"/>
</dbReference>
<evidence type="ECO:0000313" key="2">
    <source>
        <dbReference type="Proteomes" id="UP000245910"/>
    </source>
</evidence>
<dbReference type="EMBL" id="LN649229">
    <property type="protein sequence ID" value="CEI65225.1"/>
    <property type="molecule type" value="Genomic_DNA"/>
</dbReference>